<proteinExistence type="inferred from homology"/>
<dbReference type="Pfam" id="PF00482">
    <property type="entry name" value="T2SSF"/>
    <property type="match status" value="2"/>
</dbReference>
<evidence type="ECO:0000313" key="14">
    <source>
        <dbReference type="EMBL" id="TXD72807.1"/>
    </source>
</evidence>
<evidence type="ECO:0000256" key="8">
    <source>
        <dbReference type="ARBA" id="ARBA00023136"/>
    </source>
</evidence>
<dbReference type="InterPro" id="IPR018076">
    <property type="entry name" value="T2SS_GspF_dom"/>
</dbReference>
<evidence type="ECO:0000256" key="6">
    <source>
        <dbReference type="ARBA" id="ARBA00022692"/>
    </source>
</evidence>
<dbReference type="AlphaFoldDB" id="A0A5C6YZF8"/>
<dbReference type="PANTHER" id="PTHR30012">
    <property type="entry name" value="GENERAL SECRETION PATHWAY PROTEIN"/>
    <property type="match status" value="1"/>
</dbReference>
<dbReference type="Proteomes" id="UP000321497">
    <property type="component" value="Unassembled WGS sequence"/>
</dbReference>
<dbReference type="Gene3D" id="1.20.81.30">
    <property type="entry name" value="Type II secretion system (T2SS), domain F"/>
    <property type="match status" value="2"/>
</dbReference>
<dbReference type="PANTHER" id="PTHR30012:SF0">
    <property type="entry name" value="TYPE II SECRETION SYSTEM PROTEIN F-RELATED"/>
    <property type="match status" value="1"/>
</dbReference>
<evidence type="ECO:0000256" key="2">
    <source>
        <dbReference type="ARBA" id="ARBA00004651"/>
    </source>
</evidence>
<dbReference type="InterPro" id="IPR001992">
    <property type="entry name" value="T2SS_GspF/T4SS_PilC_CS"/>
</dbReference>
<feature type="domain" description="Type II secretion system protein GspF" evidence="13">
    <location>
        <begin position="246"/>
        <end position="368"/>
    </location>
</feature>
<protein>
    <recommendedName>
        <fullName evidence="9">General secretion pathway protein F</fullName>
    </recommendedName>
</protein>
<gene>
    <name evidence="14" type="ORF">ESU54_11360</name>
</gene>
<feature type="coiled-coil region" evidence="11">
    <location>
        <begin position="111"/>
        <end position="138"/>
    </location>
</feature>
<comment type="subcellular location">
    <subcellularLocation>
        <location evidence="2 10">Cell membrane</location>
        <topology evidence="2 10">Multi-pass membrane protein</topology>
    </subcellularLocation>
</comment>
<comment type="similarity">
    <text evidence="3 10">Belongs to the GSP F family.</text>
</comment>
<dbReference type="EMBL" id="VORT01000007">
    <property type="protein sequence ID" value="TXD72807.1"/>
    <property type="molecule type" value="Genomic_DNA"/>
</dbReference>
<comment type="caution">
    <text evidence="14">The sequence shown here is derived from an EMBL/GenBank/DDBJ whole genome shotgun (WGS) entry which is preliminary data.</text>
</comment>
<dbReference type="GO" id="GO:0005886">
    <property type="term" value="C:plasma membrane"/>
    <property type="evidence" value="ECO:0007669"/>
    <property type="project" value="UniProtKB-SubCell"/>
</dbReference>
<dbReference type="PRINTS" id="PR00812">
    <property type="entry name" value="BCTERIALGSPF"/>
</dbReference>
<evidence type="ECO:0000256" key="7">
    <source>
        <dbReference type="ARBA" id="ARBA00022989"/>
    </source>
</evidence>
<keyword evidence="7 12" id="KW-1133">Transmembrane helix</keyword>
<accession>A0A5C6YZF8</accession>
<comment type="function">
    <text evidence="1">Component of the type II secretion system inner membrane complex required for the energy-dependent secretion of extracellular factors such as proteases and toxins from the periplasm.</text>
</comment>
<feature type="domain" description="Type II secretion system protein GspF" evidence="13">
    <location>
        <begin position="46"/>
        <end position="166"/>
    </location>
</feature>
<evidence type="ECO:0000256" key="4">
    <source>
        <dbReference type="ARBA" id="ARBA00022448"/>
    </source>
</evidence>
<feature type="transmembrane region" description="Helical" evidence="12">
    <location>
        <begin position="185"/>
        <end position="211"/>
    </location>
</feature>
<keyword evidence="4 10" id="KW-0813">Transport</keyword>
<dbReference type="InterPro" id="IPR042094">
    <property type="entry name" value="T2SS_GspF_sf"/>
</dbReference>
<keyword evidence="6 10" id="KW-0812">Transmembrane</keyword>
<reference evidence="14 15" key="1">
    <citation type="submission" date="2019-08" db="EMBL/GenBank/DDBJ databases">
        <title>Genome of Aequorivita antarctica SW49 (type strain).</title>
        <authorList>
            <person name="Bowman J.P."/>
        </authorList>
    </citation>
    <scope>NUCLEOTIDE SEQUENCE [LARGE SCALE GENOMIC DNA]</scope>
    <source>
        <strain evidence="14 15">SW49</strain>
    </source>
</reference>
<evidence type="ECO:0000256" key="10">
    <source>
        <dbReference type="RuleBase" id="RU003923"/>
    </source>
</evidence>
<keyword evidence="11" id="KW-0175">Coiled coil</keyword>
<evidence type="ECO:0000256" key="1">
    <source>
        <dbReference type="ARBA" id="ARBA00002684"/>
    </source>
</evidence>
<keyword evidence="5" id="KW-1003">Cell membrane</keyword>
<feature type="transmembrane region" description="Helical" evidence="12">
    <location>
        <begin position="350"/>
        <end position="369"/>
    </location>
</feature>
<evidence type="ECO:0000313" key="15">
    <source>
        <dbReference type="Proteomes" id="UP000321497"/>
    </source>
</evidence>
<evidence type="ECO:0000256" key="11">
    <source>
        <dbReference type="SAM" id="Coils"/>
    </source>
</evidence>
<evidence type="ECO:0000256" key="5">
    <source>
        <dbReference type="ARBA" id="ARBA00022475"/>
    </source>
</evidence>
<dbReference type="InterPro" id="IPR003004">
    <property type="entry name" value="GspF/PilC"/>
</dbReference>
<evidence type="ECO:0000256" key="3">
    <source>
        <dbReference type="ARBA" id="ARBA00005745"/>
    </source>
</evidence>
<evidence type="ECO:0000256" key="9">
    <source>
        <dbReference type="ARBA" id="ARBA00030750"/>
    </source>
</evidence>
<sequence>MSIDIGQIQGKGKTVSIKKNTSFSLTKRNYFVSKKLNSKKKAFIYKDMATLLKAGIDFKTTLTIIRDQQKNEYIRNIIDQLLVNVIKGKAFYEAMELSGNFTPYEIFSIKIGEETRRLDNILEELQKYFNRKVKLKKQIISILTYPAFILVLTLATLYFMLTYVVPLFESVFHQFNRELPTLTRYVISLSENFNVILIVFLLIIGSAIFTFQKIKKQPAFQKRFTGLILKIPFFGKLVKEIYITRFCQSMALLLVSKTSLVESIGLVKKMIAFYPIEQALDVIEKDISKGIALGESLSKFKIFDTNIISMVKVAEQVNQLDEMFLTLANHYDAEVEHKTKVMGTIIEPMLILFIGGIVGVIMVAMYAPMFDLSEVIGGH</sequence>
<dbReference type="OrthoDB" id="1523422at2"/>
<dbReference type="GO" id="GO:0009306">
    <property type="term" value="P:protein secretion"/>
    <property type="evidence" value="ECO:0007669"/>
    <property type="project" value="InterPro"/>
</dbReference>
<feature type="transmembrane region" description="Helical" evidence="12">
    <location>
        <begin position="139"/>
        <end position="165"/>
    </location>
</feature>
<dbReference type="PROSITE" id="PS00874">
    <property type="entry name" value="T2SP_F"/>
    <property type="match status" value="1"/>
</dbReference>
<evidence type="ECO:0000259" key="13">
    <source>
        <dbReference type="Pfam" id="PF00482"/>
    </source>
</evidence>
<keyword evidence="15" id="KW-1185">Reference proteome</keyword>
<dbReference type="RefSeq" id="WP_111844863.1">
    <property type="nucleotide sequence ID" value="NZ_UEGI01000010.1"/>
</dbReference>
<name>A0A5C6YZF8_9FLAO</name>
<keyword evidence="8 12" id="KW-0472">Membrane</keyword>
<organism evidence="14 15">
    <name type="scientific">Aequorivita antarctica</name>
    <dbReference type="NCBI Taxonomy" id="153266"/>
    <lineage>
        <taxon>Bacteria</taxon>
        <taxon>Pseudomonadati</taxon>
        <taxon>Bacteroidota</taxon>
        <taxon>Flavobacteriia</taxon>
        <taxon>Flavobacteriales</taxon>
        <taxon>Flavobacteriaceae</taxon>
        <taxon>Aequorivita</taxon>
    </lineage>
</organism>
<evidence type="ECO:0000256" key="12">
    <source>
        <dbReference type="SAM" id="Phobius"/>
    </source>
</evidence>